<evidence type="ECO:0000256" key="4">
    <source>
        <dbReference type="ARBA" id="ARBA00022490"/>
    </source>
</evidence>
<evidence type="ECO:0000259" key="7">
    <source>
        <dbReference type="Pfam" id="PF21981"/>
    </source>
</evidence>
<dbReference type="GO" id="GO:0005737">
    <property type="term" value="C:cytoplasm"/>
    <property type="evidence" value="ECO:0007669"/>
    <property type="project" value="UniProtKB-SubCell"/>
</dbReference>
<evidence type="ECO:0000313" key="9">
    <source>
        <dbReference type="EMBL" id="CUQ86020.1"/>
    </source>
</evidence>
<dbReference type="PANTHER" id="PTHR33602:SF1">
    <property type="entry name" value="REGULATORY PROTEIN RECX FAMILY PROTEIN"/>
    <property type="match status" value="1"/>
</dbReference>
<feature type="domain" description="RecX first three-helical" evidence="8">
    <location>
        <begin position="11"/>
        <end position="46"/>
    </location>
</feature>
<keyword evidence="4 5" id="KW-0963">Cytoplasm</keyword>
<dbReference type="HAMAP" id="MF_01114">
    <property type="entry name" value="RecX"/>
    <property type="match status" value="1"/>
</dbReference>
<dbReference type="PANTHER" id="PTHR33602">
    <property type="entry name" value="REGULATORY PROTEIN RECX FAMILY PROTEIN"/>
    <property type="match status" value="1"/>
</dbReference>
<dbReference type="STRING" id="39492.ERS852540_01214"/>
<name>A0A174ZRZ8_9FIRM</name>
<dbReference type="GO" id="GO:0006282">
    <property type="term" value="P:regulation of DNA repair"/>
    <property type="evidence" value="ECO:0007669"/>
    <property type="project" value="UniProtKB-UniRule"/>
</dbReference>
<proteinExistence type="inferred from homology"/>
<dbReference type="Gene3D" id="1.10.10.10">
    <property type="entry name" value="Winged helix-like DNA-binding domain superfamily/Winged helix DNA-binding domain"/>
    <property type="match status" value="3"/>
</dbReference>
<dbReference type="AlphaFoldDB" id="A0A174ZRZ8"/>
<evidence type="ECO:0000256" key="5">
    <source>
        <dbReference type="HAMAP-Rule" id="MF_01114"/>
    </source>
</evidence>
<dbReference type="InterPro" id="IPR053925">
    <property type="entry name" value="RecX_HTH_3rd"/>
</dbReference>
<organism evidence="9 10">
    <name type="scientific">[Eubacterium] siraeum</name>
    <dbReference type="NCBI Taxonomy" id="39492"/>
    <lineage>
        <taxon>Bacteria</taxon>
        <taxon>Bacillati</taxon>
        <taxon>Bacillota</taxon>
        <taxon>Clostridia</taxon>
        <taxon>Eubacteriales</taxon>
        <taxon>Oscillospiraceae</taxon>
        <taxon>Oscillospiraceae incertae sedis</taxon>
    </lineage>
</organism>
<evidence type="ECO:0000256" key="3">
    <source>
        <dbReference type="ARBA" id="ARBA00018111"/>
    </source>
</evidence>
<comment type="subcellular location">
    <subcellularLocation>
        <location evidence="1 5">Cytoplasm</location>
    </subcellularLocation>
</comment>
<evidence type="ECO:0000256" key="1">
    <source>
        <dbReference type="ARBA" id="ARBA00004496"/>
    </source>
</evidence>
<protein>
    <recommendedName>
        <fullName evidence="3 5">Regulatory protein RecX</fullName>
    </recommendedName>
</protein>
<dbReference type="InterPro" id="IPR053924">
    <property type="entry name" value="RecX_HTH_2nd"/>
</dbReference>
<comment type="function">
    <text evidence="5">Modulates RecA activity.</text>
</comment>
<reference evidence="9 10" key="1">
    <citation type="submission" date="2015-09" db="EMBL/GenBank/DDBJ databases">
        <authorList>
            <consortium name="Pathogen Informatics"/>
        </authorList>
    </citation>
    <scope>NUCLEOTIDE SEQUENCE [LARGE SCALE GENOMIC DNA]</scope>
    <source>
        <strain evidence="9 10">2789STDY5834928</strain>
    </source>
</reference>
<sequence>MSYTDDERIRAKRRALYILAQRDHSKKELYDKLIKNYPPDLCEMVVGLMCEHDLINEEKYTEKLYRAYINKGWGKSKIRFELRRKGLPDSLISQQEEEYDTEDFIDEIMHLVDKKYASKLDFSDYKSVQRVTAALARRGFTYDDIKLALSRIKDGDYDEYDENEEYDE</sequence>
<feature type="domain" description="RecX second three-helical" evidence="6">
    <location>
        <begin position="56"/>
        <end position="94"/>
    </location>
</feature>
<dbReference type="InterPro" id="IPR003783">
    <property type="entry name" value="Regulatory_RecX"/>
</dbReference>
<dbReference type="Pfam" id="PF21982">
    <property type="entry name" value="RecX_HTH1"/>
    <property type="match status" value="1"/>
</dbReference>
<evidence type="ECO:0000259" key="8">
    <source>
        <dbReference type="Pfam" id="PF21982"/>
    </source>
</evidence>
<evidence type="ECO:0000259" key="6">
    <source>
        <dbReference type="Pfam" id="PF02631"/>
    </source>
</evidence>
<gene>
    <name evidence="5 9" type="primary">recX</name>
    <name evidence="9" type="ORF">ERS852540_01214</name>
</gene>
<evidence type="ECO:0000313" key="10">
    <source>
        <dbReference type="Proteomes" id="UP000095662"/>
    </source>
</evidence>
<feature type="domain" description="RecX third three-helical" evidence="7">
    <location>
        <begin position="105"/>
        <end position="149"/>
    </location>
</feature>
<comment type="similarity">
    <text evidence="2 5">Belongs to the RecX family.</text>
</comment>
<accession>A0A174ZRZ8</accession>
<dbReference type="Pfam" id="PF21981">
    <property type="entry name" value="RecX_HTH3"/>
    <property type="match status" value="1"/>
</dbReference>
<dbReference type="InterPro" id="IPR053926">
    <property type="entry name" value="RecX_HTH_1st"/>
</dbReference>
<dbReference type="Proteomes" id="UP000095662">
    <property type="component" value="Unassembled WGS sequence"/>
</dbReference>
<dbReference type="EMBL" id="CZBY01000008">
    <property type="protein sequence ID" value="CUQ86020.1"/>
    <property type="molecule type" value="Genomic_DNA"/>
</dbReference>
<evidence type="ECO:0000256" key="2">
    <source>
        <dbReference type="ARBA" id="ARBA00009695"/>
    </source>
</evidence>
<dbReference type="InterPro" id="IPR036388">
    <property type="entry name" value="WH-like_DNA-bd_sf"/>
</dbReference>
<dbReference type="OrthoDB" id="1734100at2"/>
<dbReference type="Pfam" id="PF02631">
    <property type="entry name" value="RecX_HTH2"/>
    <property type="match status" value="1"/>
</dbReference>